<feature type="transmembrane region" description="Helical" evidence="5">
    <location>
        <begin position="322"/>
        <end position="345"/>
    </location>
</feature>
<keyword evidence="5" id="KW-0812">Transmembrane</keyword>
<dbReference type="FunFam" id="1.10.287.950:FF:000001">
    <property type="entry name" value="Methyl-accepting chemotaxis sensory transducer"/>
    <property type="match status" value="1"/>
</dbReference>
<gene>
    <name evidence="8" type="ORF">AQPW35_22840</name>
</gene>
<dbReference type="AlphaFoldDB" id="A0A480AP61"/>
<evidence type="ECO:0000256" key="1">
    <source>
        <dbReference type="ARBA" id="ARBA00004370"/>
    </source>
</evidence>
<dbReference type="Pfam" id="PF00672">
    <property type="entry name" value="HAMP"/>
    <property type="match status" value="1"/>
</dbReference>
<keyword evidence="2" id="KW-0488">Methylation</keyword>
<name>A0A480AP61_9BURK</name>
<evidence type="ECO:0000256" key="3">
    <source>
        <dbReference type="ARBA" id="ARBA00029447"/>
    </source>
</evidence>
<feature type="domain" description="HAMP" evidence="7">
    <location>
        <begin position="350"/>
        <end position="396"/>
    </location>
</feature>
<keyword evidence="5" id="KW-0472">Membrane</keyword>
<organism evidence="8 9">
    <name type="scientific">Pseudaquabacterium pictum</name>
    <dbReference type="NCBI Taxonomy" id="2315236"/>
    <lineage>
        <taxon>Bacteria</taxon>
        <taxon>Pseudomonadati</taxon>
        <taxon>Pseudomonadota</taxon>
        <taxon>Betaproteobacteria</taxon>
        <taxon>Burkholderiales</taxon>
        <taxon>Sphaerotilaceae</taxon>
        <taxon>Pseudaquabacterium</taxon>
    </lineage>
</organism>
<dbReference type="RefSeq" id="WP_137732953.1">
    <property type="nucleotide sequence ID" value="NZ_BJCL01000005.1"/>
</dbReference>
<comment type="subcellular location">
    <subcellularLocation>
        <location evidence="1">Membrane</location>
    </subcellularLocation>
</comment>
<keyword evidence="9" id="KW-1185">Reference proteome</keyword>
<keyword evidence="4" id="KW-0807">Transducer</keyword>
<dbReference type="Gene3D" id="1.10.287.950">
    <property type="entry name" value="Methyl-accepting chemotaxis protein"/>
    <property type="match status" value="1"/>
</dbReference>
<dbReference type="PRINTS" id="PR00260">
    <property type="entry name" value="CHEMTRNSDUCR"/>
</dbReference>
<dbReference type="PANTHER" id="PTHR43531:SF14">
    <property type="entry name" value="METHYL-ACCEPTING CHEMOTAXIS PROTEIN I-RELATED"/>
    <property type="match status" value="1"/>
</dbReference>
<dbReference type="OrthoDB" id="343520at2"/>
<dbReference type="EMBL" id="BJCL01000005">
    <property type="protein sequence ID" value="GCL63203.1"/>
    <property type="molecule type" value="Genomic_DNA"/>
</dbReference>
<keyword evidence="5" id="KW-1133">Transmembrane helix</keyword>
<evidence type="ECO:0000256" key="2">
    <source>
        <dbReference type="ARBA" id="ARBA00022481"/>
    </source>
</evidence>
<dbReference type="GO" id="GO:0007165">
    <property type="term" value="P:signal transduction"/>
    <property type="evidence" value="ECO:0007669"/>
    <property type="project" value="UniProtKB-KW"/>
</dbReference>
<dbReference type="GO" id="GO:0006935">
    <property type="term" value="P:chemotaxis"/>
    <property type="evidence" value="ECO:0007669"/>
    <property type="project" value="InterPro"/>
</dbReference>
<dbReference type="PANTHER" id="PTHR43531">
    <property type="entry name" value="PROTEIN ICFG"/>
    <property type="match status" value="1"/>
</dbReference>
<sequence>MEFFRYHGPWSPGVRLFRRRLFATKALIISAMFLVPVATLGWSYLADKAAAIGFSAKERLGVRHAQAALPLLQAAQDLRLQAVLSAAAGTAAPGWAPAQAAWQAALQQQAVVEAELGPALGTATAHAALQAAAADVGWQAGQADAVMARHTALVDAVLALIGHATDGSNLTLDPDIDSYYVMDAALFRLPAMLEMAQRLRGAAVLAGQTGSAWPAQQRTALEAAAVHAHHADNLKAGLDKALAASPELAEPLRTADWLGPVQALVASTRQQVLAGAEAGADLAPTAAGQAVLAAQLQANLGLLQTLDQLLATRVAGLERQRAATLATVVVSLSLAAYLFYAFFLVTRGGMREVRRHLAAMTGGDLTTQPQPWGNDEAAHLMQSLAEMQGALRRIVTEVRSASDNLVHASSDIASGAADLSNRTEQAAARLQQSAAAMAQVAGVARDTAQGAEQAASLSTRNADAAVRGGTVMASVVEMMAGLEASSAQISDIVATIDGIAFQTNLLSLNAAVEAARAGASGRGFAVVASEVRGLAQRAAAAAGEVRRLIGDSVGQVAAGGQVVQQAGASISEALHSARQMDALLTQIASGARSQSAGVDDTARAVAALDALTQANTTLVEQTAAAAAALHDQAGELATKVARFKLPQPA</sequence>
<dbReference type="InterPro" id="IPR003660">
    <property type="entry name" value="HAMP_dom"/>
</dbReference>
<dbReference type="Pfam" id="PF00015">
    <property type="entry name" value="MCPsignal"/>
    <property type="match status" value="1"/>
</dbReference>
<dbReference type="SMART" id="SM00304">
    <property type="entry name" value="HAMP"/>
    <property type="match status" value="1"/>
</dbReference>
<proteinExistence type="inferred from homology"/>
<dbReference type="SMART" id="SM00283">
    <property type="entry name" value="MA"/>
    <property type="match status" value="1"/>
</dbReference>
<evidence type="ECO:0000259" key="7">
    <source>
        <dbReference type="PROSITE" id="PS50885"/>
    </source>
</evidence>
<dbReference type="InterPro" id="IPR004090">
    <property type="entry name" value="Chemotax_Me-accpt_rcpt"/>
</dbReference>
<evidence type="ECO:0000256" key="4">
    <source>
        <dbReference type="PROSITE-ProRule" id="PRU00284"/>
    </source>
</evidence>
<dbReference type="InterPro" id="IPR004089">
    <property type="entry name" value="MCPsignal_dom"/>
</dbReference>
<comment type="caution">
    <text evidence="8">The sequence shown here is derived from an EMBL/GenBank/DDBJ whole genome shotgun (WGS) entry which is preliminary data.</text>
</comment>
<protein>
    <submittedName>
        <fullName evidence="8">Methyl-accepting chemotaxis protein</fullName>
    </submittedName>
</protein>
<accession>A0A480AP61</accession>
<evidence type="ECO:0000259" key="6">
    <source>
        <dbReference type="PROSITE" id="PS50111"/>
    </source>
</evidence>
<dbReference type="GO" id="GO:0004888">
    <property type="term" value="F:transmembrane signaling receptor activity"/>
    <property type="evidence" value="ECO:0007669"/>
    <property type="project" value="InterPro"/>
</dbReference>
<evidence type="ECO:0000313" key="9">
    <source>
        <dbReference type="Proteomes" id="UP000301751"/>
    </source>
</evidence>
<dbReference type="PROSITE" id="PS50111">
    <property type="entry name" value="CHEMOTAXIS_TRANSDUC_2"/>
    <property type="match status" value="1"/>
</dbReference>
<dbReference type="InterPro" id="IPR051310">
    <property type="entry name" value="MCP_chemotaxis"/>
</dbReference>
<dbReference type="GO" id="GO:0005886">
    <property type="term" value="C:plasma membrane"/>
    <property type="evidence" value="ECO:0007669"/>
    <property type="project" value="TreeGrafter"/>
</dbReference>
<reference evidence="9" key="1">
    <citation type="submission" date="2019-03" db="EMBL/GenBank/DDBJ databases">
        <title>Aquabacterium pictum sp.nov., the first bacteriochlorophyll a-containing freshwater bacterium in the genus Aquabacterium of the class Betaproteobacteria.</title>
        <authorList>
            <person name="Hirose S."/>
            <person name="Tank M."/>
            <person name="Hara E."/>
            <person name="Tamaki H."/>
            <person name="Takaichi S."/>
            <person name="Haruta S."/>
            <person name="Hanada S."/>
        </authorList>
    </citation>
    <scope>NUCLEOTIDE SEQUENCE [LARGE SCALE GENOMIC DNA]</scope>
    <source>
        <strain evidence="9">W35</strain>
    </source>
</reference>
<evidence type="ECO:0000313" key="8">
    <source>
        <dbReference type="EMBL" id="GCL63203.1"/>
    </source>
</evidence>
<dbReference type="SUPFAM" id="SSF58104">
    <property type="entry name" value="Methyl-accepting chemotaxis protein (MCP) signaling domain"/>
    <property type="match status" value="1"/>
</dbReference>
<comment type="similarity">
    <text evidence="3">Belongs to the methyl-accepting chemotaxis (MCP) protein family.</text>
</comment>
<evidence type="ECO:0000256" key="5">
    <source>
        <dbReference type="SAM" id="Phobius"/>
    </source>
</evidence>
<feature type="transmembrane region" description="Helical" evidence="5">
    <location>
        <begin position="21"/>
        <end position="45"/>
    </location>
</feature>
<dbReference type="PROSITE" id="PS50885">
    <property type="entry name" value="HAMP"/>
    <property type="match status" value="1"/>
</dbReference>
<dbReference type="Proteomes" id="UP000301751">
    <property type="component" value="Unassembled WGS sequence"/>
</dbReference>
<feature type="domain" description="Methyl-accepting transducer" evidence="6">
    <location>
        <begin position="401"/>
        <end position="630"/>
    </location>
</feature>